<dbReference type="EMBL" id="JJMU01000016">
    <property type="protein sequence ID" value="KGE15154.1"/>
    <property type="molecule type" value="Genomic_DNA"/>
</dbReference>
<dbReference type="SUPFAM" id="SSF75005">
    <property type="entry name" value="Arabinanase/levansucrase/invertase"/>
    <property type="match status" value="1"/>
</dbReference>
<keyword evidence="4" id="KW-0119">Carbohydrate metabolism</keyword>
<name>A0A0B8T914_9SPHI</name>
<keyword evidence="2" id="KW-0858">Xylan degradation</keyword>
<accession>A0A0B8T914</accession>
<dbReference type="STRING" id="1229276.DI53_1072"/>
<dbReference type="InterPro" id="IPR052176">
    <property type="entry name" value="Glycosyl_Hydrlase_43_Enz"/>
</dbReference>
<organism evidence="7 8">
    <name type="scientific">Sphingobacterium deserti</name>
    <dbReference type="NCBI Taxonomy" id="1229276"/>
    <lineage>
        <taxon>Bacteria</taxon>
        <taxon>Pseudomonadati</taxon>
        <taxon>Bacteroidota</taxon>
        <taxon>Sphingobacteriia</taxon>
        <taxon>Sphingobacteriales</taxon>
        <taxon>Sphingobacteriaceae</taxon>
        <taxon>Sphingobacterium</taxon>
    </lineage>
</organism>
<dbReference type="RefSeq" id="WP_037496303.1">
    <property type="nucleotide sequence ID" value="NZ_JJMU01000016.1"/>
</dbReference>
<reference evidence="7 8" key="2">
    <citation type="journal article" date="2015" name="PLoS ONE">
        <title>Whole-Genome Optical Mapping and Finished Genome Sequence of Sphingobacterium deserti sp. nov., a New Species Isolated from the Western Desert of China.</title>
        <authorList>
            <person name="Teng C."/>
            <person name="Zhou Z."/>
            <person name="Molnar I."/>
            <person name="Li X."/>
            <person name="Tang R."/>
            <person name="Chen M."/>
            <person name="Wang L."/>
            <person name="Su S."/>
            <person name="Zhang W."/>
            <person name="Lin M."/>
        </authorList>
    </citation>
    <scope>NUCLEOTIDE SEQUENCE [LARGE SCALE GENOMIC DNA]</scope>
    <source>
        <strain evidence="8">ACCC05744</strain>
    </source>
</reference>
<keyword evidence="3 6" id="KW-0378">Hydrolase</keyword>
<dbReference type="Gene3D" id="2.115.10.20">
    <property type="entry name" value="Glycosyl hydrolase domain, family 43"/>
    <property type="match status" value="1"/>
</dbReference>
<evidence type="ECO:0000313" key="7">
    <source>
        <dbReference type="EMBL" id="KGE15154.1"/>
    </source>
</evidence>
<dbReference type="Pfam" id="PF04616">
    <property type="entry name" value="Glyco_hydro_43"/>
    <property type="match status" value="1"/>
</dbReference>
<dbReference type="PANTHER" id="PTHR43772:SF2">
    <property type="entry name" value="PUTATIVE (AFU_ORTHOLOGUE AFUA_2G04480)-RELATED"/>
    <property type="match status" value="1"/>
</dbReference>
<sequence>MIRKTGNDLRSFSRRHFIQSGLYTLSGILFMEPLLGNIKLTPTAPAFTLKPIGRSLQLADYYIWCSSPIWGEDGKVHLFYSRWRKERGMSGWIRGSEIAHAVADSPYDTFQHQSVVLAPREGYWDSTTCHNPLIKKVDDTYYLFYMGNSNGKTDTKRIGVATAKTIAGPWKRMDEPCLLPGEPGAWDDHCTTNPAFIKGDDGKYWLFYKSWNTAEYQQAKGAVRGNRKYGLAKADQPAGPYERVSEKPVLDFSDQPNNAQLEDAFVWKEQGTYYMIARDMGFFNHEFGLLLSSKDGLKWAPPRVSYGAMKDYVTEPQPAAHLKRFGRLERPMLLLDTNTEKPQFLFGATQGGDHSSATTFVFEIVSYTL</sequence>
<evidence type="ECO:0000256" key="4">
    <source>
        <dbReference type="ARBA" id="ARBA00023277"/>
    </source>
</evidence>
<evidence type="ECO:0008006" key="9">
    <source>
        <dbReference type="Google" id="ProtNLM"/>
    </source>
</evidence>
<evidence type="ECO:0000256" key="3">
    <source>
        <dbReference type="ARBA" id="ARBA00022801"/>
    </source>
</evidence>
<dbReference type="PANTHER" id="PTHR43772">
    <property type="entry name" value="ENDO-1,4-BETA-XYLANASE"/>
    <property type="match status" value="1"/>
</dbReference>
<dbReference type="PATRIC" id="fig|1229276.3.peg.1106"/>
<dbReference type="AlphaFoldDB" id="A0A0B8T914"/>
<dbReference type="CDD" id="cd08994">
    <property type="entry name" value="GH43_62_32_68_117_130-like"/>
    <property type="match status" value="1"/>
</dbReference>
<comment type="similarity">
    <text evidence="1 6">Belongs to the glycosyl hydrolase 43 family.</text>
</comment>
<dbReference type="eggNOG" id="COG1621">
    <property type="taxonomic scope" value="Bacteria"/>
</dbReference>
<evidence type="ECO:0000256" key="1">
    <source>
        <dbReference type="ARBA" id="ARBA00009865"/>
    </source>
</evidence>
<evidence type="ECO:0000256" key="6">
    <source>
        <dbReference type="RuleBase" id="RU361187"/>
    </source>
</evidence>
<gene>
    <name evidence="7" type="ORF">DI53_1072</name>
</gene>
<evidence type="ECO:0000256" key="5">
    <source>
        <dbReference type="ARBA" id="ARBA00023295"/>
    </source>
</evidence>
<keyword evidence="5 6" id="KW-0326">Glycosidase</keyword>
<dbReference type="GO" id="GO:0004553">
    <property type="term" value="F:hydrolase activity, hydrolyzing O-glycosyl compounds"/>
    <property type="evidence" value="ECO:0007669"/>
    <property type="project" value="InterPro"/>
</dbReference>
<dbReference type="Proteomes" id="UP000031802">
    <property type="component" value="Unassembled WGS sequence"/>
</dbReference>
<dbReference type="OrthoDB" id="9794572at2"/>
<protein>
    <recommendedName>
        <fullName evidence="9">Glycosyl hydrolase family 43</fullName>
    </recommendedName>
</protein>
<evidence type="ECO:0000256" key="2">
    <source>
        <dbReference type="ARBA" id="ARBA00022651"/>
    </source>
</evidence>
<dbReference type="InterPro" id="IPR023296">
    <property type="entry name" value="Glyco_hydro_beta-prop_sf"/>
</dbReference>
<dbReference type="InterPro" id="IPR006710">
    <property type="entry name" value="Glyco_hydro_43"/>
</dbReference>
<keyword evidence="8" id="KW-1185">Reference proteome</keyword>
<keyword evidence="2" id="KW-0624">Polysaccharide degradation</keyword>
<proteinExistence type="inferred from homology"/>
<comment type="caution">
    <text evidence="7">The sequence shown here is derived from an EMBL/GenBank/DDBJ whole genome shotgun (WGS) entry which is preliminary data.</text>
</comment>
<evidence type="ECO:0000313" key="8">
    <source>
        <dbReference type="Proteomes" id="UP000031802"/>
    </source>
</evidence>
<dbReference type="GO" id="GO:0045493">
    <property type="term" value="P:xylan catabolic process"/>
    <property type="evidence" value="ECO:0007669"/>
    <property type="project" value="UniProtKB-KW"/>
</dbReference>
<reference evidence="8" key="1">
    <citation type="submission" date="2014-04" db="EMBL/GenBank/DDBJ databases">
        <title>Whole-Genome optical mapping and complete genome sequence of Sphingobacterium deserti sp. nov., a new spaces isolated from desert in the west of China.</title>
        <authorList>
            <person name="Teng C."/>
            <person name="Zhou Z."/>
            <person name="Li X."/>
            <person name="Chen M."/>
            <person name="Lin M."/>
            <person name="Wang L."/>
            <person name="Su S."/>
            <person name="Zhang C."/>
            <person name="Zhang W."/>
        </authorList>
    </citation>
    <scope>NUCLEOTIDE SEQUENCE [LARGE SCALE GENOMIC DNA]</scope>
    <source>
        <strain evidence="8">ACCC05744</strain>
    </source>
</reference>